<keyword evidence="4" id="KW-1003">Cell membrane</keyword>
<dbReference type="PRINTS" id="PR01853">
    <property type="entry name" value="YAJCTRNLCASE"/>
</dbReference>
<accession>A0A0Q0ZUD7</accession>
<protein>
    <submittedName>
        <fullName evidence="13">Preprotein translocase subunit YajC</fullName>
    </submittedName>
</protein>
<dbReference type="AlphaFoldDB" id="A0A0Q0ZUD7"/>
<evidence type="ECO:0000256" key="1">
    <source>
        <dbReference type="ARBA" id="ARBA00004162"/>
    </source>
</evidence>
<gene>
    <name evidence="12" type="primary">yajC</name>
    <name evidence="13" type="ORF">AWN73_10305</name>
    <name evidence="11" type="ORF">CBU02nite_17210</name>
    <name evidence="14" type="ORF">FF104_11520</name>
    <name evidence="12" type="ORF">GND98_004465</name>
</gene>
<dbReference type="PANTHER" id="PTHR33909">
    <property type="entry name" value="SEC TRANSLOCON ACCESSORY COMPLEX SUBUNIT YAJC"/>
    <property type="match status" value="1"/>
</dbReference>
<evidence type="ECO:0000256" key="6">
    <source>
        <dbReference type="ARBA" id="ARBA00022927"/>
    </source>
</evidence>
<dbReference type="OrthoDB" id="9800132at2"/>
<evidence type="ECO:0000256" key="5">
    <source>
        <dbReference type="ARBA" id="ARBA00022692"/>
    </source>
</evidence>
<dbReference type="GO" id="GO:0015031">
    <property type="term" value="P:protein transport"/>
    <property type="evidence" value="ECO:0007669"/>
    <property type="project" value="UniProtKB-KW"/>
</dbReference>
<reference evidence="11 16" key="3">
    <citation type="submission" date="2019-07" db="EMBL/GenBank/DDBJ databases">
        <title>Whole genome shotgun sequence of Clostridium butyricum NBRC 3858.</title>
        <authorList>
            <person name="Hosoyama A."/>
            <person name="Uohara A."/>
            <person name="Ohji S."/>
            <person name="Ichikawa N."/>
        </authorList>
    </citation>
    <scope>NUCLEOTIDE SEQUENCE [LARGE SCALE GENOMIC DNA]</scope>
    <source>
        <strain evidence="11 16">NBRC 3858</strain>
    </source>
</reference>
<dbReference type="EMBL" id="CP040626">
    <property type="protein sequence ID" value="QMW91571.1"/>
    <property type="molecule type" value="Genomic_DNA"/>
</dbReference>
<dbReference type="Proteomes" id="UP000321089">
    <property type="component" value="Unassembled WGS sequence"/>
</dbReference>
<dbReference type="SMART" id="SM01323">
    <property type="entry name" value="YajC"/>
    <property type="match status" value="1"/>
</dbReference>
<sequence>MNGTMGAILINVLPFVVVLAVFYFLMIVPEKKRKKTYQTMIEELRVHDEIVTRGGIVGKITNIEEKYVTIETSNAKTKIKFDKSGIAYKTSKES</sequence>
<evidence type="ECO:0000256" key="3">
    <source>
        <dbReference type="ARBA" id="ARBA00022448"/>
    </source>
</evidence>
<dbReference type="GO" id="GO:0005886">
    <property type="term" value="C:plasma membrane"/>
    <property type="evidence" value="ECO:0007669"/>
    <property type="project" value="UniProtKB-SubCell"/>
</dbReference>
<evidence type="ECO:0000256" key="10">
    <source>
        <dbReference type="SAM" id="Phobius"/>
    </source>
</evidence>
<evidence type="ECO:0000313" key="12">
    <source>
        <dbReference type="EMBL" id="NAS17143.1"/>
    </source>
</evidence>
<feature type="transmembrane region" description="Helical" evidence="10">
    <location>
        <begin position="6"/>
        <end position="28"/>
    </location>
</feature>
<keyword evidence="5 10" id="KW-0812">Transmembrane</keyword>
<dbReference type="Pfam" id="PF02699">
    <property type="entry name" value="YajC"/>
    <property type="match status" value="1"/>
</dbReference>
<evidence type="ECO:0000313" key="18">
    <source>
        <dbReference type="Proteomes" id="UP000515243"/>
    </source>
</evidence>
<dbReference type="Proteomes" id="UP000515243">
    <property type="component" value="Chromosome 1"/>
</dbReference>
<comment type="similarity">
    <text evidence="2">Belongs to the YajC family.</text>
</comment>
<dbReference type="EMBL" id="LRDH01000088">
    <property type="protein sequence ID" value="PPV16254.1"/>
    <property type="molecule type" value="Genomic_DNA"/>
</dbReference>
<keyword evidence="9 10" id="KW-0472">Membrane</keyword>
<keyword evidence="6" id="KW-0653">Protein transport</keyword>
<comment type="subcellular location">
    <subcellularLocation>
        <location evidence="1">Cell membrane</location>
        <topology evidence="1">Single-pass membrane protein</topology>
    </subcellularLocation>
</comment>
<name>A0A0Q0ZUD7_CLOBU</name>
<evidence type="ECO:0000256" key="4">
    <source>
        <dbReference type="ARBA" id="ARBA00022475"/>
    </source>
</evidence>
<proteinExistence type="inferred from homology"/>
<dbReference type="KEGG" id="cbut:ATN24_12935"/>
<dbReference type="Proteomes" id="UP000238081">
    <property type="component" value="Unassembled WGS sequence"/>
</dbReference>
<dbReference type="RefSeq" id="WP_002580739.1">
    <property type="nucleotide sequence ID" value="NZ_AP019716.1"/>
</dbReference>
<dbReference type="InterPro" id="IPR003849">
    <property type="entry name" value="Preprotein_translocase_YajC"/>
</dbReference>
<dbReference type="EMBL" id="BKBC01000018">
    <property type="protein sequence ID" value="GEQ21215.1"/>
    <property type="molecule type" value="Genomic_DNA"/>
</dbReference>
<dbReference type="GeneID" id="92944804"/>
<evidence type="ECO:0000313" key="16">
    <source>
        <dbReference type="Proteomes" id="UP000321089"/>
    </source>
</evidence>
<keyword evidence="3" id="KW-0813">Transport</keyword>
<evidence type="ECO:0000256" key="2">
    <source>
        <dbReference type="ARBA" id="ARBA00006742"/>
    </source>
</evidence>
<reference evidence="14 18" key="2">
    <citation type="submission" date="2019-05" db="EMBL/GenBank/DDBJ databases">
        <authorList>
            <person name="Schori C."/>
            <person name="Ahrens C."/>
        </authorList>
    </citation>
    <scope>NUCLEOTIDE SEQUENCE [LARGE SCALE GENOMIC DNA]</scope>
    <source>
        <strain evidence="14 18">DSM 10702</strain>
    </source>
</reference>
<evidence type="ECO:0000256" key="9">
    <source>
        <dbReference type="ARBA" id="ARBA00023136"/>
    </source>
</evidence>
<evidence type="ECO:0000313" key="14">
    <source>
        <dbReference type="EMBL" id="QMW91571.1"/>
    </source>
</evidence>
<keyword evidence="7 10" id="KW-1133">Transmembrane helix</keyword>
<dbReference type="NCBIfam" id="TIGR00739">
    <property type="entry name" value="yajC"/>
    <property type="match status" value="1"/>
</dbReference>
<evidence type="ECO:0000313" key="13">
    <source>
        <dbReference type="EMBL" id="PPV16254.1"/>
    </source>
</evidence>
<evidence type="ECO:0000313" key="17">
    <source>
        <dbReference type="Proteomes" id="UP000474042"/>
    </source>
</evidence>
<evidence type="ECO:0000256" key="8">
    <source>
        <dbReference type="ARBA" id="ARBA00023010"/>
    </source>
</evidence>
<keyword evidence="8" id="KW-0811">Translocation</keyword>
<organism evidence="13 15">
    <name type="scientific">Clostridium butyricum</name>
    <dbReference type="NCBI Taxonomy" id="1492"/>
    <lineage>
        <taxon>Bacteria</taxon>
        <taxon>Bacillati</taxon>
        <taxon>Bacillota</taxon>
        <taxon>Clostridia</taxon>
        <taxon>Eubacteriales</taxon>
        <taxon>Clostridiaceae</taxon>
        <taxon>Clostridium</taxon>
    </lineage>
</organism>
<evidence type="ECO:0000256" key="7">
    <source>
        <dbReference type="ARBA" id="ARBA00022989"/>
    </source>
</evidence>
<dbReference type="Proteomes" id="UP000474042">
    <property type="component" value="Unassembled WGS sequence"/>
</dbReference>
<reference evidence="12 17" key="4">
    <citation type="submission" date="2020-01" db="EMBL/GenBank/DDBJ databases">
        <title>Genome sequence of a 1,3-propanediol producer, Clostridium butyricum S3.</title>
        <authorList>
            <person name="Zhou J."/>
        </authorList>
    </citation>
    <scope>NUCLEOTIDE SEQUENCE [LARGE SCALE GENOMIC DNA]</scope>
    <source>
        <strain evidence="12 17">S3</strain>
    </source>
</reference>
<evidence type="ECO:0000313" key="11">
    <source>
        <dbReference type="EMBL" id="GEQ21215.1"/>
    </source>
</evidence>
<evidence type="ECO:0000313" key="15">
    <source>
        <dbReference type="Proteomes" id="UP000238081"/>
    </source>
</evidence>
<dbReference type="PANTHER" id="PTHR33909:SF1">
    <property type="entry name" value="SEC TRANSLOCON ACCESSORY COMPLEX SUBUNIT YAJC"/>
    <property type="match status" value="1"/>
</dbReference>
<reference evidence="13 15" key="1">
    <citation type="submission" date="2016-01" db="EMBL/GenBank/DDBJ databases">
        <title>Characterization of the Clostridium difficile lineages that are prevalent in Hong Kong and China.</title>
        <authorList>
            <person name="Kwok J.S.-L."/>
            <person name="Lam W.-Y."/>
            <person name="Ip M."/>
            <person name="Chan T.-F."/>
            <person name="Hawkey P.M."/>
            <person name="Tsui S.K.-W."/>
        </authorList>
    </citation>
    <scope>NUCLEOTIDE SEQUENCE [LARGE SCALE GENOMIC DNA]</scope>
    <source>
        <strain evidence="13 15">300064</strain>
    </source>
</reference>
<dbReference type="EMBL" id="WOFV02000008">
    <property type="protein sequence ID" value="NAS17143.1"/>
    <property type="molecule type" value="Genomic_DNA"/>
</dbReference>